<dbReference type="AlphaFoldDB" id="T0ZRV5"/>
<dbReference type="InterPro" id="IPR000380">
    <property type="entry name" value="Topo_IA"/>
</dbReference>
<comment type="caution">
    <text evidence="3">The sequence shown here is derived from an EMBL/GenBank/DDBJ whole genome shotgun (WGS) entry which is preliminary data.</text>
</comment>
<dbReference type="PRINTS" id="PR00417">
    <property type="entry name" value="PRTPISMRASEI"/>
</dbReference>
<feature type="non-terminal residue" evidence="3">
    <location>
        <position position="1"/>
    </location>
</feature>
<sequence length="168" mass="19047">VWSIGRVQTPVLRLVHERNKEIANFRTKDFYIPVLSVETENKLSVDLEWNEREIPEVTDEAKRILARADAERIAQNAKGKSFPLEVKKETKSVGAPLPWSLSSLQVFAGKEFGLSPKKVLETVQSLYDNGFVSYPRTDCEYLPESIHPDAARIIPLLLPVFSISRNLV</sequence>
<dbReference type="GO" id="GO:0003917">
    <property type="term" value="F:DNA topoisomerase type I (single strand cut, ATP-independent) activity"/>
    <property type="evidence" value="ECO:0007669"/>
    <property type="project" value="InterPro"/>
</dbReference>
<accession>T0ZRV5</accession>
<dbReference type="InterPro" id="IPR023405">
    <property type="entry name" value="Topo_IA_core_domain"/>
</dbReference>
<dbReference type="Gene3D" id="1.10.290.10">
    <property type="entry name" value="Topoisomerase I, domain 4"/>
    <property type="match status" value="1"/>
</dbReference>
<dbReference type="PROSITE" id="PS00396">
    <property type="entry name" value="TOPO_IA_1"/>
    <property type="match status" value="1"/>
</dbReference>
<dbReference type="Gene3D" id="1.10.460.10">
    <property type="entry name" value="Topoisomerase I, domain 2"/>
    <property type="match status" value="1"/>
</dbReference>
<dbReference type="GO" id="GO:0006265">
    <property type="term" value="P:DNA topological change"/>
    <property type="evidence" value="ECO:0007669"/>
    <property type="project" value="InterPro"/>
</dbReference>
<dbReference type="PROSITE" id="PS52039">
    <property type="entry name" value="TOPO_IA_2"/>
    <property type="match status" value="1"/>
</dbReference>
<dbReference type="InterPro" id="IPR013824">
    <property type="entry name" value="Topo_IA_cen_sub1"/>
</dbReference>
<dbReference type="GO" id="GO:0043597">
    <property type="term" value="C:cytoplasmic replication fork"/>
    <property type="evidence" value="ECO:0007669"/>
    <property type="project" value="TreeGrafter"/>
</dbReference>
<reference evidence="3" key="2">
    <citation type="journal article" date="2014" name="ISME J.">
        <title>Microbial stratification in low pH oxic and suboxic macroscopic growths along an acid mine drainage.</title>
        <authorList>
            <person name="Mendez-Garcia C."/>
            <person name="Mesa V."/>
            <person name="Sprenger R.R."/>
            <person name="Richter M."/>
            <person name="Diez M.S."/>
            <person name="Solano J."/>
            <person name="Bargiela R."/>
            <person name="Golyshina O.V."/>
            <person name="Manteca A."/>
            <person name="Ramos J.L."/>
            <person name="Gallego J.R."/>
            <person name="Llorente I."/>
            <person name="Martins Dos Santos V.A."/>
            <person name="Jensen O.N."/>
            <person name="Pelaez A.I."/>
            <person name="Sanchez J."/>
            <person name="Ferrer M."/>
        </authorList>
    </citation>
    <scope>NUCLEOTIDE SEQUENCE</scope>
</reference>
<feature type="non-terminal residue" evidence="3">
    <location>
        <position position="168"/>
    </location>
</feature>
<reference evidence="3" key="1">
    <citation type="submission" date="2013-08" db="EMBL/GenBank/DDBJ databases">
        <authorList>
            <person name="Mendez C."/>
            <person name="Richter M."/>
            <person name="Ferrer M."/>
            <person name="Sanchez J."/>
        </authorList>
    </citation>
    <scope>NUCLEOTIDE SEQUENCE</scope>
</reference>
<dbReference type="GO" id="GO:0006310">
    <property type="term" value="P:DNA recombination"/>
    <property type="evidence" value="ECO:0007669"/>
    <property type="project" value="TreeGrafter"/>
</dbReference>
<dbReference type="InterPro" id="IPR013826">
    <property type="entry name" value="Topo_IA_cen_sub3"/>
</dbReference>
<dbReference type="GO" id="GO:0003677">
    <property type="term" value="F:DNA binding"/>
    <property type="evidence" value="ECO:0007669"/>
    <property type="project" value="InterPro"/>
</dbReference>
<dbReference type="Pfam" id="PF01131">
    <property type="entry name" value="Topoisom_bac"/>
    <property type="match status" value="1"/>
</dbReference>
<organism evidence="3">
    <name type="scientific">mine drainage metagenome</name>
    <dbReference type="NCBI Taxonomy" id="410659"/>
    <lineage>
        <taxon>unclassified sequences</taxon>
        <taxon>metagenomes</taxon>
        <taxon>ecological metagenomes</taxon>
    </lineage>
</organism>
<dbReference type="PANTHER" id="PTHR11390">
    <property type="entry name" value="PROKARYOTIC DNA TOPOISOMERASE"/>
    <property type="match status" value="1"/>
</dbReference>
<evidence type="ECO:0000259" key="2">
    <source>
        <dbReference type="PROSITE" id="PS52039"/>
    </source>
</evidence>
<name>T0ZRV5_9ZZZZ</name>
<dbReference type="SUPFAM" id="SSF56712">
    <property type="entry name" value="Prokaryotic type I DNA topoisomerase"/>
    <property type="match status" value="1"/>
</dbReference>
<evidence type="ECO:0000256" key="1">
    <source>
        <dbReference type="ARBA" id="ARBA00023235"/>
    </source>
</evidence>
<dbReference type="InterPro" id="IPR023406">
    <property type="entry name" value="Topo_IA_AS"/>
</dbReference>
<proteinExistence type="predicted"/>
<gene>
    <name evidence="3" type="ORF">B1B_12356</name>
</gene>
<feature type="domain" description="Topo IA-type catalytic" evidence="2">
    <location>
        <begin position="1"/>
        <end position="168"/>
    </location>
</feature>
<dbReference type="InterPro" id="IPR013497">
    <property type="entry name" value="Topo_IA_cen"/>
</dbReference>
<dbReference type="PANTHER" id="PTHR11390:SF21">
    <property type="entry name" value="DNA TOPOISOMERASE 3-ALPHA"/>
    <property type="match status" value="1"/>
</dbReference>
<dbReference type="EMBL" id="AUZY01008086">
    <property type="protein sequence ID" value="EQD47393.1"/>
    <property type="molecule type" value="Genomic_DNA"/>
</dbReference>
<keyword evidence="1 3" id="KW-0413">Isomerase</keyword>
<evidence type="ECO:0000313" key="3">
    <source>
        <dbReference type="EMBL" id="EQD47393.1"/>
    </source>
</evidence>
<protein>
    <submittedName>
        <fullName evidence="3">DNA topoisomerase III</fullName>
    </submittedName>
</protein>
<dbReference type="GO" id="GO:0006281">
    <property type="term" value="P:DNA repair"/>
    <property type="evidence" value="ECO:0007669"/>
    <property type="project" value="TreeGrafter"/>
</dbReference>